<dbReference type="EMBL" id="JAFREP010000022">
    <property type="protein sequence ID" value="MBO1321225.1"/>
    <property type="molecule type" value="Genomic_DNA"/>
</dbReference>
<dbReference type="Gene3D" id="2.130.10.10">
    <property type="entry name" value="YVTN repeat-like/Quinoprotein amine dehydrogenase"/>
    <property type="match status" value="4"/>
</dbReference>
<dbReference type="Gene3D" id="2.60.40.10">
    <property type="entry name" value="Immunoglobulins"/>
    <property type="match status" value="1"/>
</dbReference>
<name>A0A8J7QD43_9BACT</name>
<dbReference type="PANTHER" id="PTHR43547:SF2">
    <property type="entry name" value="HYBRID SIGNAL TRANSDUCTION HISTIDINE KINASE C"/>
    <property type="match status" value="1"/>
</dbReference>
<protein>
    <submittedName>
        <fullName evidence="4">SpoIIE family protein phosphatase</fullName>
    </submittedName>
</protein>
<comment type="caution">
    <text evidence="4">The sequence shown here is derived from an EMBL/GenBank/DDBJ whole genome shotgun (WGS) entry which is preliminary data.</text>
</comment>
<dbReference type="InterPro" id="IPR011110">
    <property type="entry name" value="Reg_prop"/>
</dbReference>
<keyword evidence="2" id="KW-0812">Transmembrane</keyword>
<proteinExistence type="predicted"/>
<evidence type="ECO:0000313" key="5">
    <source>
        <dbReference type="Proteomes" id="UP000664417"/>
    </source>
</evidence>
<dbReference type="SMART" id="SM00331">
    <property type="entry name" value="PP2C_SIG"/>
    <property type="match status" value="1"/>
</dbReference>
<sequence>MVALCLWLAAVGAWGRTNFRGLPFYFEQVGNLQGLAQVGIQELYQDSFGFLWIATQEGLQRFDGYELTPYKHEPFDAHSLSGNNVTHLAEDHQGDLWVIASGMLNRYARREDRFYHYPLAASSGDAVEVVTLLADGPKSKEHREVWVGTRSQGVFRWDETADSFTPYQNLPGEPNSLSSNLVTHLHRDRGGRLWIATYGGGLNKFDPVTGGFTRFFDDPTFDVLSVVGYHKIPNTGGQPPIHEDRNGFLFIITHGGGLLRFNTENETFIQYRHIPDEPRSLSNNLVYGIFPDGGGGLWLATAAGGLDRFDPRSGGFTHYRHDPYNPYSLPPGELKDAVFISDRQGQTWVGTARQGLLHYDADRDYFRKLPLRADGNPTNHITTLLVDRAEALWVGTKNNGLHKYSRYLQKFRGHWHNPNLFDSLPNDAVTAIESRNEHELWIGTSQSGLIRFDRRLGTVMERYEEREQGLPSNRIQTLLRQDDGALWIGTRRGLALLDPWEGTFKQYFENAGLSSEDVRSLFRDRAGRLWVGTRGPNLHLLDEEIDRFDMFHLGEGGFSTVERGALVAITEDQFSHLWIANLGSGLVRFNPEDERQRGFQHDPGQSDSLSHNDVSDVHVDTLGNLWVATRGGGLNRYHYETATFEHFTVKDGLAGNILYAVAEDADGQLWLCSNRGLSSFDPRRNSAKNYDVGDGLRANSILAHGFHYDTANTLYFGTTSGFNYFNPKHLNTNPHAPPLVITDLQVMGQSVDAAHLQQTWELDYHQNYLRFQFSALDFTYPAKNQYFYRLEGLEKNWVPAEKNREANYSNLGPGHYLFRVIGSNNDGVWNEAGTAVSITIRAPWWQSWWFHGLLIVIAASMIYSAFIWQKQRLEGKQQEALLELDLKRKTEELDYARKIQLSMLPGGNLDTPRLTAVGAMRTATEVGGDYYDFQRLPDNRHCIAVGDATGHGFAAGLVVGMTKLGATVWAQTPQTHNLKEAMLELNIGLKRSLTEKTMGMSLGLILLDEESGRTEAAFAGMPFPYHFCAKSGTLKPLVMKGPPLGFLEKIPVQTLDLALEPGDYLISYSDGFPERFDRHNSLWGQDRLEETLDRICKRGGHPESVASQFFAACDAFADGRTHDDDMTVVIVQMKQKR</sequence>
<dbReference type="InterPro" id="IPR036457">
    <property type="entry name" value="PPM-type-like_dom_sf"/>
</dbReference>
<keyword evidence="1" id="KW-0597">Phosphoprotein</keyword>
<dbReference type="AlphaFoldDB" id="A0A8J7QD43"/>
<keyword evidence="5" id="KW-1185">Reference proteome</keyword>
<reference evidence="4" key="1">
    <citation type="submission" date="2021-03" db="EMBL/GenBank/DDBJ databases">
        <authorList>
            <person name="Wang G."/>
        </authorList>
    </citation>
    <scope>NUCLEOTIDE SEQUENCE</scope>
    <source>
        <strain evidence="4">KCTC 12899</strain>
    </source>
</reference>
<evidence type="ECO:0000256" key="2">
    <source>
        <dbReference type="SAM" id="Phobius"/>
    </source>
</evidence>
<dbReference type="Gene3D" id="3.60.40.10">
    <property type="entry name" value="PPM-type phosphatase domain"/>
    <property type="match status" value="1"/>
</dbReference>
<dbReference type="Pfam" id="PF07495">
    <property type="entry name" value="Y_Y_Y"/>
    <property type="match status" value="1"/>
</dbReference>
<dbReference type="InterPro" id="IPR001932">
    <property type="entry name" value="PPM-type_phosphatase-like_dom"/>
</dbReference>
<keyword evidence="2" id="KW-1133">Transmembrane helix</keyword>
<dbReference type="Pfam" id="PF07494">
    <property type="entry name" value="Reg_prop"/>
    <property type="match status" value="4"/>
</dbReference>
<feature type="transmembrane region" description="Helical" evidence="2">
    <location>
        <begin position="848"/>
        <end position="868"/>
    </location>
</feature>
<dbReference type="SUPFAM" id="SSF81606">
    <property type="entry name" value="PP2C-like"/>
    <property type="match status" value="1"/>
</dbReference>
<dbReference type="SUPFAM" id="SSF63829">
    <property type="entry name" value="Calcium-dependent phosphotriesterase"/>
    <property type="match status" value="3"/>
</dbReference>
<organism evidence="4 5">
    <name type="scientific">Acanthopleuribacter pedis</name>
    <dbReference type="NCBI Taxonomy" id="442870"/>
    <lineage>
        <taxon>Bacteria</taxon>
        <taxon>Pseudomonadati</taxon>
        <taxon>Acidobacteriota</taxon>
        <taxon>Holophagae</taxon>
        <taxon>Acanthopleuribacterales</taxon>
        <taxon>Acanthopleuribacteraceae</taxon>
        <taxon>Acanthopleuribacter</taxon>
    </lineage>
</organism>
<dbReference type="PANTHER" id="PTHR43547">
    <property type="entry name" value="TWO-COMPONENT HISTIDINE KINASE"/>
    <property type="match status" value="1"/>
</dbReference>
<dbReference type="InterPro" id="IPR015943">
    <property type="entry name" value="WD40/YVTN_repeat-like_dom_sf"/>
</dbReference>
<evidence type="ECO:0000313" key="4">
    <source>
        <dbReference type="EMBL" id="MBO1321225.1"/>
    </source>
</evidence>
<dbReference type="Proteomes" id="UP000664417">
    <property type="component" value="Unassembled WGS sequence"/>
</dbReference>
<dbReference type="InterPro" id="IPR011123">
    <property type="entry name" value="Y_Y_Y"/>
</dbReference>
<feature type="domain" description="PPM-type phosphatase" evidence="3">
    <location>
        <begin position="911"/>
        <end position="1133"/>
    </location>
</feature>
<keyword evidence="2" id="KW-0472">Membrane</keyword>
<dbReference type="RefSeq" id="WP_207861199.1">
    <property type="nucleotide sequence ID" value="NZ_JAFREP010000022.1"/>
</dbReference>
<dbReference type="Pfam" id="PF07228">
    <property type="entry name" value="SpoIIE"/>
    <property type="match status" value="1"/>
</dbReference>
<evidence type="ECO:0000259" key="3">
    <source>
        <dbReference type="SMART" id="SM00331"/>
    </source>
</evidence>
<evidence type="ECO:0000256" key="1">
    <source>
        <dbReference type="ARBA" id="ARBA00022553"/>
    </source>
</evidence>
<dbReference type="InterPro" id="IPR013783">
    <property type="entry name" value="Ig-like_fold"/>
</dbReference>
<dbReference type="GO" id="GO:0000155">
    <property type="term" value="F:phosphorelay sensor kinase activity"/>
    <property type="evidence" value="ECO:0007669"/>
    <property type="project" value="TreeGrafter"/>
</dbReference>
<gene>
    <name evidence="4" type="ORF">J3U88_22280</name>
</gene>
<accession>A0A8J7QD43</accession>